<dbReference type="PANTHER" id="PTHR24198">
    <property type="entry name" value="ANKYRIN REPEAT AND PROTEIN KINASE DOMAIN-CONTAINING PROTEIN"/>
    <property type="match status" value="1"/>
</dbReference>
<feature type="compositionally biased region" description="Pro residues" evidence="4">
    <location>
        <begin position="212"/>
        <end position="221"/>
    </location>
</feature>
<dbReference type="SUPFAM" id="SSF48403">
    <property type="entry name" value="Ankyrin repeat"/>
    <property type="match status" value="1"/>
</dbReference>
<dbReference type="PROSITE" id="PS50297">
    <property type="entry name" value="ANK_REP_REGION"/>
    <property type="match status" value="2"/>
</dbReference>
<dbReference type="Pfam" id="PF12796">
    <property type="entry name" value="Ank_2"/>
    <property type="match status" value="1"/>
</dbReference>
<dbReference type="InterPro" id="IPR036770">
    <property type="entry name" value="Ankyrin_rpt-contain_sf"/>
</dbReference>
<evidence type="ECO:0000256" key="3">
    <source>
        <dbReference type="PROSITE-ProRule" id="PRU00023"/>
    </source>
</evidence>
<feature type="region of interest" description="Disordered" evidence="4">
    <location>
        <begin position="13"/>
        <end position="43"/>
    </location>
</feature>
<accession>A0AAW1Q4S0</accession>
<comment type="caution">
    <text evidence="5">The sequence shown here is derived from an EMBL/GenBank/DDBJ whole genome shotgun (WGS) entry which is preliminary data.</text>
</comment>
<protein>
    <submittedName>
        <fullName evidence="5">Uncharacterized protein</fullName>
    </submittedName>
</protein>
<evidence type="ECO:0000313" key="6">
    <source>
        <dbReference type="Proteomes" id="UP001489004"/>
    </source>
</evidence>
<gene>
    <name evidence="5" type="ORF">WJX72_010854</name>
</gene>
<feature type="repeat" description="ANK" evidence="3">
    <location>
        <begin position="98"/>
        <end position="130"/>
    </location>
</feature>
<proteinExistence type="predicted"/>
<feature type="region of interest" description="Disordered" evidence="4">
    <location>
        <begin position="210"/>
        <end position="229"/>
    </location>
</feature>
<keyword evidence="2 3" id="KW-0040">ANK repeat</keyword>
<sequence length="229" mass="25483">MENARATVRFAEKVSLKDDEVPQKTDAQKAQEEAADAIPAVRKDTLSNKKRSIYDLASDSDDKAPASIHEAAERGLHKDIIRMVERTLDFEIDQRDRYGRTALMWAAEMGHIETAETLIDLNCDRKATDPQTGRNALHLAARAGNAEMLRVLLEDLEKEDRVAFVNEADKNGITAVFLAKQKGDDGLAAFEYLMECGARYNQQAWKQLGELPPMPPSPRTPTVPATAFT</sequence>
<reference evidence="5 6" key="1">
    <citation type="journal article" date="2024" name="Nat. Commun.">
        <title>Phylogenomics reveals the evolutionary origins of lichenization in chlorophyte algae.</title>
        <authorList>
            <person name="Puginier C."/>
            <person name="Libourel C."/>
            <person name="Otte J."/>
            <person name="Skaloud P."/>
            <person name="Haon M."/>
            <person name="Grisel S."/>
            <person name="Petersen M."/>
            <person name="Berrin J.G."/>
            <person name="Delaux P.M."/>
            <person name="Dal Grande F."/>
            <person name="Keller J."/>
        </authorList>
    </citation>
    <scope>NUCLEOTIDE SEQUENCE [LARGE SCALE GENOMIC DNA]</scope>
    <source>
        <strain evidence="5 6">SAG 2043</strain>
    </source>
</reference>
<dbReference type="PANTHER" id="PTHR24198:SF165">
    <property type="entry name" value="ANKYRIN REPEAT-CONTAINING PROTEIN-RELATED"/>
    <property type="match status" value="1"/>
</dbReference>
<name>A0AAW1Q4S0_9CHLO</name>
<evidence type="ECO:0000256" key="4">
    <source>
        <dbReference type="SAM" id="MobiDB-lite"/>
    </source>
</evidence>
<dbReference type="AlphaFoldDB" id="A0AAW1Q4S0"/>
<evidence type="ECO:0000256" key="2">
    <source>
        <dbReference type="ARBA" id="ARBA00023043"/>
    </source>
</evidence>
<keyword evidence="6" id="KW-1185">Reference proteome</keyword>
<keyword evidence="1" id="KW-0677">Repeat</keyword>
<dbReference type="InterPro" id="IPR002110">
    <property type="entry name" value="Ankyrin_rpt"/>
</dbReference>
<evidence type="ECO:0000313" key="5">
    <source>
        <dbReference type="EMBL" id="KAK9815857.1"/>
    </source>
</evidence>
<feature type="repeat" description="ANK" evidence="3">
    <location>
        <begin position="132"/>
        <end position="154"/>
    </location>
</feature>
<dbReference type="Proteomes" id="UP001489004">
    <property type="component" value="Unassembled WGS sequence"/>
</dbReference>
<feature type="compositionally biased region" description="Basic and acidic residues" evidence="4">
    <location>
        <begin position="13"/>
        <end position="32"/>
    </location>
</feature>
<dbReference type="SMART" id="SM00248">
    <property type="entry name" value="ANK"/>
    <property type="match status" value="3"/>
</dbReference>
<dbReference type="Gene3D" id="1.25.40.20">
    <property type="entry name" value="Ankyrin repeat-containing domain"/>
    <property type="match status" value="1"/>
</dbReference>
<evidence type="ECO:0000256" key="1">
    <source>
        <dbReference type="ARBA" id="ARBA00022737"/>
    </source>
</evidence>
<dbReference type="EMBL" id="JALJOR010000006">
    <property type="protein sequence ID" value="KAK9815857.1"/>
    <property type="molecule type" value="Genomic_DNA"/>
</dbReference>
<organism evidence="5 6">
    <name type="scientific">[Myrmecia] bisecta</name>
    <dbReference type="NCBI Taxonomy" id="41462"/>
    <lineage>
        <taxon>Eukaryota</taxon>
        <taxon>Viridiplantae</taxon>
        <taxon>Chlorophyta</taxon>
        <taxon>core chlorophytes</taxon>
        <taxon>Trebouxiophyceae</taxon>
        <taxon>Trebouxiales</taxon>
        <taxon>Trebouxiaceae</taxon>
        <taxon>Myrmecia</taxon>
    </lineage>
</organism>
<dbReference type="PROSITE" id="PS50088">
    <property type="entry name" value="ANK_REPEAT"/>
    <property type="match status" value="2"/>
</dbReference>